<dbReference type="SUPFAM" id="SSF81383">
    <property type="entry name" value="F-box domain"/>
    <property type="match status" value="1"/>
</dbReference>
<keyword evidence="4" id="KW-1185">Reference proteome</keyword>
<feature type="compositionally biased region" description="Polar residues" evidence="1">
    <location>
        <begin position="319"/>
        <end position="343"/>
    </location>
</feature>
<accession>A0ABP0E665</accession>
<evidence type="ECO:0000313" key="4">
    <source>
        <dbReference type="Proteomes" id="UP001497600"/>
    </source>
</evidence>
<protein>
    <submittedName>
        <fullName evidence="3">F-box protein Cos111p</fullName>
    </submittedName>
</protein>
<feature type="region of interest" description="Disordered" evidence="1">
    <location>
        <begin position="319"/>
        <end position="400"/>
    </location>
</feature>
<proteinExistence type="predicted"/>
<dbReference type="PROSITE" id="PS50181">
    <property type="entry name" value="FBOX"/>
    <property type="match status" value="1"/>
</dbReference>
<evidence type="ECO:0000313" key="3">
    <source>
        <dbReference type="EMBL" id="CAK7893707.1"/>
    </source>
</evidence>
<feature type="domain" description="F-box" evidence="2">
    <location>
        <begin position="120"/>
        <end position="166"/>
    </location>
</feature>
<organism evidence="3 4">
    <name type="scientific">[Candida] anglica</name>
    <dbReference type="NCBI Taxonomy" id="148631"/>
    <lineage>
        <taxon>Eukaryota</taxon>
        <taxon>Fungi</taxon>
        <taxon>Dikarya</taxon>
        <taxon>Ascomycota</taxon>
        <taxon>Saccharomycotina</taxon>
        <taxon>Pichiomycetes</taxon>
        <taxon>Debaryomycetaceae</taxon>
        <taxon>Kurtzmaniella</taxon>
    </lineage>
</organism>
<sequence length="754" mass="84943">MVDSSLVSTTGLDFHSYLPPYRSLLNPHSRYDYRTHSLVPISQNDLAKMAAATVAAAQSANNTKSKFKMKYKSLLGDVSRRTSILSMRINNNNINNIQNTNTTTPSSTSILKTSIQSTQPIQLKNLPIEILEYIFELIDDMDDYKCCLVVSKQFYQLVKPFFYRSLTFTSTYKFAQFVTYLRLNSEVGRFVKEIDLSGIKPSNFGIEEEPRRRLPQQIERDLPVQNNGGGGVANFNMGAAHAGNPREPVVAAPADHVHAHVHQAAPRDLATIPLSSSISIQSNSPTLSPQASWRDWKFKTNPIYTSHPSLTKIHSNSMISTNSNQSETSFQSINSMTSTNKIRQLTKYFKSRKRQRRMNDYKRQRSIRDGNVRNSSSTTSSNPSPSSPSPSTTSSRRLIQSPHPSMNKFLLSYSSSKDIPIGYILHTLNLCPNLTSINLANLSLSVDYEINPKMAYKYQTFDLMNNYPKELVYTVNRLAQEEVKTDRESIWSGHTTATSTAANKASASATVPSVSHYLYGNNYSKINPPPLSNFPPPTSSASSIYSFQQTSPVRKYNSLLPPLPRAIVDLSYIHKGDGKVYLSDLNLKSINTKYLARLQENELLKAISSIHSPPNTAFQMNSLKYLNLSSMIWITKTSVQELLANLLEANHLATSDEESDFDRMSYLSDLDSLDWDHSSTDSLRPQDLVIDLTDSGMYKNLSWAAKIDLKTRHGARLAQRILQDKILDMNEYNTRRDRVRRGRIGENYLRAITS</sequence>
<name>A0ABP0E665_9ASCO</name>
<dbReference type="Pfam" id="PF00646">
    <property type="entry name" value="F-box"/>
    <property type="match status" value="1"/>
</dbReference>
<reference evidence="3 4" key="1">
    <citation type="submission" date="2024-01" db="EMBL/GenBank/DDBJ databases">
        <authorList>
            <consortium name="Genoscope - CEA"/>
            <person name="William W."/>
        </authorList>
    </citation>
    <scope>NUCLEOTIDE SEQUENCE [LARGE SCALE GENOMIC DNA]</scope>
    <source>
        <strain evidence="3 4">29B2s-10</strain>
    </source>
</reference>
<dbReference type="InterPro" id="IPR001810">
    <property type="entry name" value="F-box_dom"/>
</dbReference>
<evidence type="ECO:0000259" key="2">
    <source>
        <dbReference type="PROSITE" id="PS50181"/>
    </source>
</evidence>
<dbReference type="Proteomes" id="UP001497600">
    <property type="component" value="Chromosome A"/>
</dbReference>
<evidence type="ECO:0000256" key="1">
    <source>
        <dbReference type="SAM" id="MobiDB-lite"/>
    </source>
</evidence>
<dbReference type="InterPro" id="IPR036047">
    <property type="entry name" value="F-box-like_dom_sf"/>
</dbReference>
<dbReference type="EMBL" id="OZ004253">
    <property type="protein sequence ID" value="CAK7893707.1"/>
    <property type="molecule type" value="Genomic_DNA"/>
</dbReference>
<gene>
    <name evidence="3" type="primary">COS111</name>
    <name evidence="3" type="ORF">CAAN4_A08570</name>
</gene>
<feature type="compositionally biased region" description="Low complexity" evidence="1">
    <location>
        <begin position="374"/>
        <end position="395"/>
    </location>
</feature>
<feature type="compositionally biased region" description="Basic and acidic residues" evidence="1">
    <location>
        <begin position="357"/>
        <end position="371"/>
    </location>
</feature>
<dbReference type="SUPFAM" id="SSF52047">
    <property type="entry name" value="RNI-like"/>
    <property type="match status" value="1"/>
</dbReference>